<keyword evidence="3" id="KW-1185">Reference proteome</keyword>
<accession>A0ABY6N0L9</accession>
<feature type="transmembrane region" description="Helical" evidence="1">
    <location>
        <begin position="31"/>
        <end position="53"/>
    </location>
</feature>
<evidence type="ECO:0000256" key="1">
    <source>
        <dbReference type="SAM" id="Phobius"/>
    </source>
</evidence>
<proteinExistence type="predicted"/>
<organism evidence="2 3">
    <name type="scientific">Alkalimarinus alittae</name>
    <dbReference type="NCBI Taxonomy" id="2961619"/>
    <lineage>
        <taxon>Bacteria</taxon>
        <taxon>Pseudomonadati</taxon>
        <taxon>Pseudomonadota</taxon>
        <taxon>Gammaproteobacteria</taxon>
        <taxon>Alteromonadales</taxon>
        <taxon>Alteromonadaceae</taxon>
        <taxon>Alkalimarinus</taxon>
    </lineage>
</organism>
<sequence>MAEKDKAEEQEELSEEQRISMLEKSVTANKVVLLILALTLIIAISVTLTTMIISSMSEDGALGEQEAFIQIQLELTTLKEQVAAQQATITKSEQAYAALKGLLDNSSAPTFQRILLQQEKSYQEFIKSMKSGMYDLAHMVPGSRTWLELYTEQMNSAVSLSQQRERDLKRLQTGEPLIEPDF</sequence>
<keyword evidence="1" id="KW-0812">Transmembrane</keyword>
<evidence type="ECO:0000313" key="3">
    <source>
        <dbReference type="Proteomes" id="UP001163739"/>
    </source>
</evidence>
<dbReference type="Proteomes" id="UP001163739">
    <property type="component" value="Chromosome"/>
</dbReference>
<protein>
    <submittedName>
        <fullName evidence="2">Uncharacterized protein</fullName>
    </submittedName>
</protein>
<name>A0ABY6N0L9_9ALTE</name>
<reference evidence="2" key="1">
    <citation type="submission" date="2022-06" db="EMBL/GenBank/DDBJ databases">
        <title>Alkalimarinus sp. nov., isolated from gut of a Alitta virens.</title>
        <authorList>
            <person name="Yang A.I."/>
            <person name="Shin N.-R."/>
        </authorList>
    </citation>
    <scope>NUCLEOTIDE SEQUENCE</scope>
    <source>
        <strain evidence="2">A2M4</strain>
    </source>
</reference>
<dbReference type="RefSeq" id="WP_265047141.1">
    <property type="nucleotide sequence ID" value="NZ_CP100390.1"/>
</dbReference>
<keyword evidence="1" id="KW-1133">Transmembrane helix</keyword>
<dbReference type="EMBL" id="CP100390">
    <property type="protein sequence ID" value="UZE95652.1"/>
    <property type="molecule type" value="Genomic_DNA"/>
</dbReference>
<gene>
    <name evidence="2" type="ORF">NKI27_16555</name>
</gene>
<keyword evidence="1" id="KW-0472">Membrane</keyword>
<evidence type="ECO:0000313" key="2">
    <source>
        <dbReference type="EMBL" id="UZE95652.1"/>
    </source>
</evidence>